<dbReference type="Pfam" id="PF07849">
    <property type="entry name" value="DUF1641"/>
    <property type="match status" value="1"/>
</dbReference>
<dbReference type="EMBL" id="UOET01000497">
    <property type="protein sequence ID" value="VAW30293.1"/>
    <property type="molecule type" value="Genomic_DNA"/>
</dbReference>
<accession>A0A3B0UPW8</accession>
<feature type="non-terminal residue" evidence="1">
    <location>
        <position position="1"/>
    </location>
</feature>
<proteinExistence type="predicted"/>
<gene>
    <name evidence="1" type="ORF">MNBD_BACTEROID07-1588</name>
</gene>
<sequence length="169" mass="18961">EIDGEAVKVLLLKIVRNIDSLNELFDMLESGYDLIRDISPILHQIGLDGIRTMNDLEKKGYVDFVKESGKIIDNIVTHFSTEDVGDLAENIVTILETVKNLTQPEMLGAINNGVVVYKSLDVSDIPEYSLFKAMRAMNSPELRKGLGFMITFLKNIATESEKKAKKEKK</sequence>
<dbReference type="AlphaFoldDB" id="A0A3B0UPW8"/>
<name>A0A3B0UPW8_9ZZZZ</name>
<evidence type="ECO:0008006" key="2">
    <source>
        <dbReference type="Google" id="ProtNLM"/>
    </source>
</evidence>
<dbReference type="InterPro" id="IPR012440">
    <property type="entry name" value="DUF1641"/>
</dbReference>
<protein>
    <recommendedName>
        <fullName evidence="2">DUF1641 domain-containing protein</fullName>
    </recommendedName>
</protein>
<evidence type="ECO:0000313" key="1">
    <source>
        <dbReference type="EMBL" id="VAW30293.1"/>
    </source>
</evidence>
<organism evidence="1">
    <name type="scientific">hydrothermal vent metagenome</name>
    <dbReference type="NCBI Taxonomy" id="652676"/>
    <lineage>
        <taxon>unclassified sequences</taxon>
        <taxon>metagenomes</taxon>
        <taxon>ecological metagenomes</taxon>
    </lineage>
</organism>
<reference evidence="1" key="1">
    <citation type="submission" date="2018-06" db="EMBL/GenBank/DDBJ databases">
        <authorList>
            <person name="Zhirakovskaya E."/>
        </authorList>
    </citation>
    <scope>NUCLEOTIDE SEQUENCE</scope>
</reference>